<proteinExistence type="predicted"/>
<dbReference type="STRING" id="497964.CfE428DRAFT_4483"/>
<accession>B4D6E3</accession>
<evidence type="ECO:0000313" key="1">
    <source>
        <dbReference type="EMBL" id="EDY18052.1"/>
    </source>
</evidence>
<dbReference type="InParanoid" id="B4D6E3"/>
<organism evidence="1 2">
    <name type="scientific">Chthoniobacter flavus Ellin428</name>
    <dbReference type="NCBI Taxonomy" id="497964"/>
    <lineage>
        <taxon>Bacteria</taxon>
        <taxon>Pseudomonadati</taxon>
        <taxon>Verrucomicrobiota</taxon>
        <taxon>Spartobacteria</taxon>
        <taxon>Chthoniobacterales</taxon>
        <taxon>Chthoniobacteraceae</taxon>
        <taxon>Chthoniobacter</taxon>
    </lineage>
</organism>
<gene>
    <name evidence="1" type="ORF">CfE428DRAFT_4483</name>
</gene>
<dbReference type="Proteomes" id="UP000005824">
    <property type="component" value="Unassembled WGS sequence"/>
</dbReference>
<name>B4D6E3_9BACT</name>
<reference evidence="1 2" key="1">
    <citation type="journal article" date="2011" name="J. Bacteriol.">
        <title>Genome sequence of Chthoniobacter flavus Ellin428, an aerobic heterotrophic soil bacterium.</title>
        <authorList>
            <person name="Kant R."/>
            <person name="van Passel M.W."/>
            <person name="Palva A."/>
            <person name="Lucas S."/>
            <person name="Lapidus A."/>
            <person name="Glavina Del Rio T."/>
            <person name="Dalin E."/>
            <person name="Tice H."/>
            <person name="Bruce D."/>
            <person name="Goodwin L."/>
            <person name="Pitluck S."/>
            <person name="Larimer F.W."/>
            <person name="Land M.L."/>
            <person name="Hauser L."/>
            <person name="Sangwan P."/>
            <person name="de Vos W.M."/>
            <person name="Janssen P.H."/>
            <person name="Smidt H."/>
        </authorList>
    </citation>
    <scope>NUCLEOTIDE SEQUENCE [LARGE SCALE GENOMIC DNA]</scope>
    <source>
        <strain evidence="1 2">Ellin428</strain>
    </source>
</reference>
<sequence length="44" mass="4806">MRTKERLARVTYRLTNPEEGASSLLSGGSLASLVQWGAEVRLTT</sequence>
<keyword evidence="2" id="KW-1185">Reference proteome</keyword>
<protein>
    <submittedName>
        <fullName evidence="1">Uncharacterized protein</fullName>
    </submittedName>
</protein>
<dbReference type="EMBL" id="ABVL01000015">
    <property type="protein sequence ID" value="EDY18052.1"/>
    <property type="molecule type" value="Genomic_DNA"/>
</dbReference>
<evidence type="ECO:0000313" key="2">
    <source>
        <dbReference type="Proteomes" id="UP000005824"/>
    </source>
</evidence>
<dbReference type="AlphaFoldDB" id="B4D6E3"/>
<comment type="caution">
    <text evidence="1">The sequence shown here is derived from an EMBL/GenBank/DDBJ whole genome shotgun (WGS) entry which is preliminary data.</text>
</comment>